<feature type="region of interest" description="Disordered" evidence="1">
    <location>
        <begin position="70"/>
        <end position="175"/>
    </location>
</feature>
<keyword evidence="2" id="KW-0472">Membrane</keyword>
<dbReference type="Proteomes" id="UP001550348">
    <property type="component" value="Unassembled WGS sequence"/>
</dbReference>
<evidence type="ECO:0000256" key="2">
    <source>
        <dbReference type="SAM" id="Phobius"/>
    </source>
</evidence>
<feature type="compositionally biased region" description="Low complexity" evidence="1">
    <location>
        <begin position="149"/>
        <end position="161"/>
    </location>
</feature>
<feature type="transmembrane region" description="Helical" evidence="2">
    <location>
        <begin position="246"/>
        <end position="267"/>
    </location>
</feature>
<keyword evidence="4" id="KW-1185">Reference proteome</keyword>
<evidence type="ECO:0000313" key="4">
    <source>
        <dbReference type="Proteomes" id="UP001550348"/>
    </source>
</evidence>
<gene>
    <name evidence="3" type="ORF">ABZ071_29620</name>
</gene>
<protein>
    <submittedName>
        <fullName evidence="3">Uncharacterized protein</fullName>
    </submittedName>
</protein>
<feature type="transmembrane region" description="Helical" evidence="2">
    <location>
        <begin position="287"/>
        <end position="310"/>
    </location>
</feature>
<keyword evidence="2" id="KW-1133">Transmembrane helix</keyword>
<organism evidence="3 4">
    <name type="scientific">Micromonospora fulviviridis</name>
    <dbReference type="NCBI Taxonomy" id="47860"/>
    <lineage>
        <taxon>Bacteria</taxon>
        <taxon>Bacillati</taxon>
        <taxon>Actinomycetota</taxon>
        <taxon>Actinomycetes</taxon>
        <taxon>Micromonosporales</taxon>
        <taxon>Micromonosporaceae</taxon>
        <taxon>Micromonospora</taxon>
    </lineage>
</organism>
<comment type="caution">
    <text evidence="3">The sequence shown here is derived from an EMBL/GenBank/DDBJ whole genome shotgun (WGS) entry which is preliminary data.</text>
</comment>
<evidence type="ECO:0000256" key="1">
    <source>
        <dbReference type="SAM" id="MobiDB-lite"/>
    </source>
</evidence>
<accession>A0ABV2VVC2</accession>
<name>A0ABV2VVC2_9ACTN</name>
<proteinExistence type="predicted"/>
<evidence type="ECO:0000313" key="3">
    <source>
        <dbReference type="EMBL" id="MEU0155982.1"/>
    </source>
</evidence>
<sequence>MTGFDEYAALLRELSTRQRGGERAVAAEAERRRALQSTVDQLGRRLAAQGQRLDQLGQAINLPMRSVPAEAPSAPAVPVGGPPAAGSTAPAPGSTAPAAGATASASGSTAPAPGSTAPVPGSTAPAGGTAAPVPAGAEAAGAGGGATGGAAAAPGRPGVGAYPEGTVPGPRVGDPATELAAAGQLADEADRHGQQAEALAQRPVLLPTWSAPARAVAVYTVCALAGSLLMLVALIGSPLPATGLDLVAAVSCAGVPLLSFLAGQLVLGRWGRPVIGGETPPGRYVPLGFVICALVAPSLFCVYLVVFRLLS</sequence>
<feature type="compositionally biased region" description="Low complexity" evidence="1">
    <location>
        <begin position="70"/>
        <end position="140"/>
    </location>
</feature>
<dbReference type="EMBL" id="JBEXRX010000141">
    <property type="protein sequence ID" value="MEU0155982.1"/>
    <property type="molecule type" value="Genomic_DNA"/>
</dbReference>
<reference evidence="3 4" key="1">
    <citation type="submission" date="2024-06" db="EMBL/GenBank/DDBJ databases">
        <title>The Natural Products Discovery Center: Release of the First 8490 Sequenced Strains for Exploring Actinobacteria Biosynthetic Diversity.</title>
        <authorList>
            <person name="Kalkreuter E."/>
            <person name="Kautsar S.A."/>
            <person name="Yang D."/>
            <person name="Bader C.D."/>
            <person name="Teijaro C.N."/>
            <person name="Fluegel L."/>
            <person name="Davis C.M."/>
            <person name="Simpson J.R."/>
            <person name="Lauterbach L."/>
            <person name="Steele A.D."/>
            <person name="Gui C."/>
            <person name="Meng S."/>
            <person name="Li G."/>
            <person name="Viehrig K."/>
            <person name="Ye F."/>
            <person name="Su P."/>
            <person name="Kiefer A.F."/>
            <person name="Nichols A."/>
            <person name="Cepeda A.J."/>
            <person name="Yan W."/>
            <person name="Fan B."/>
            <person name="Jiang Y."/>
            <person name="Adhikari A."/>
            <person name="Zheng C.-J."/>
            <person name="Schuster L."/>
            <person name="Cowan T.M."/>
            <person name="Smanski M.J."/>
            <person name="Chevrette M.G."/>
            <person name="De Carvalho L.P.S."/>
            <person name="Shen B."/>
        </authorList>
    </citation>
    <scope>NUCLEOTIDE SEQUENCE [LARGE SCALE GENOMIC DNA]</scope>
    <source>
        <strain evidence="3 4">NPDC006286</strain>
    </source>
</reference>
<feature type="transmembrane region" description="Helical" evidence="2">
    <location>
        <begin position="216"/>
        <end position="234"/>
    </location>
</feature>
<dbReference type="RefSeq" id="WP_355667528.1">
    <property type="nucleotide sequence ID" value="NZ_JBEXRX010000141.1"/>
</dbReference>
<keyword evidence="2" id="KW-0812">Transmembrane</keyword>